<proteinExistence type="predicted"/>
<dbReference type="EMBL" id="LXQA010651854">
    <property type="protein sequence ID" value="MCI64244.1"/>
    <property type="molecule type" value="Genomic_DNA"/>
</dbReference>
<accession>A0A392TU69</accession>
<dbReference type="AlphaFoldDB" id="A0A392TU69"/>
<comment type="caution">
    <text evidence="1">The sequence shown here is derived from an EMBL/GenBank/DDBJ whole genome shotgun (WGS) entry which is preliminary data.</text>
</comment>
<feature type="non-terminal residue" evidence="1">
    <location>
        <position position="85"/>
    </location>
</feature>
<sequence>APGRLPLRVAQVIEEQAEHDNIPARRAGQPCTPRRSTLHAAQVNPARSAEHRNVQAQQHKAGATRTIKLRGAQRPAELVQNAISH</sequence>
<dbReference type="Proteomes" id="UP000265520">
    <property type="component" value="Unassembled WGS sequence"/>
</dbReference>
<protein>
    <submittedName>
        <fullName evidence="1">Uncharacterized protein</fullName>
    </submittedName>
</protein>
<reference evidence="1 2" key="1">
    <citation type="journal article" date="2018" name="Front. Plant Sci.">
        <title>Red Clover (Trifolium pratense) and Zigzag Clover (T. medium) - A Picture of Genomic Similarities and Differences.</title>
        <authorList>
            <person name="Dluhosova J."/>
            <person name="Istvanek J."/>
            <person name="Nedelnik J."/>
            <person name="Repkova J."/>
        </authorList>
    </citation>
    <scope>NUCLEOTIDE SEQUENCE [LARGE SCALE GENOMIC DNA]</scope>
    <source>
        <strain evidence="2">cv. 10/8</strain>
        <tissue evidence="1">Leaf</tissue>
    </source>
</reference>
<name>A0A392TU69_9FABA</name>
<evidence type="ECO:0000313" key="2">
    <source>
        <dbReference type="Proteomes" id="UP000265520"/>
    </source>
</evidence>
<feature type="non-terminal residue" evidence="1">
    <location>
        <position position="1"/>
    </location>
</feature>
<organism evidence="1 2">
    <name type="scientific">Trifolium medium</name>
    <dbReference type="NCBI Taxonomy" id="97028"/>
    <lineage>
        <taxon>Eukaryota</taxon>
        <taxon>Viridiplantae</taxon>
        <taxon>Streptophyta</taxon>
        <taxon>Embryophyta</taxon>
        <taxon>Tracheophyta</taxon>
        <taxon>Spermatophyta</taxon>
        <taxon>Magnoliopsida</taxon>
        <taxon>eudicotyledons</taxon>
        <taxon>Gunneridae</taxon>
        <taxon>Pentapetalae</taxon>
        <taxon>rosids</taxon>
        <taxon>fabids</taxon>
        <taxon>Fabales</taxon>
        <taxon>Fabaceae</taxon>
        <taxon>Papilionoideae</taxon>
        <taxon>50 kb inversion clade</taxon>
        <taxon>NPAAA clade</taxon>
        <taxon>Hologalegina</taxon>
        <taxon>IRL clade</taxon>
        <taxon>Trifolieae</taxon>
        <taxon>Trifolium</taxon>
    </lineage>
</organism>
<evidence type="ECO:0000313" key="1">
    <source>
        <dbReference type="EMBL" id="MCI64244.1"/>
    </source>
</evidence>
<keyword evidence="2" id="KW-1185">Reference proteome</keyword>